<feature type="region of interest" description="Disordered" evidence="6">
    <location>
        <begin position="59"/>
        <end position="86"/>
    </location>
</feature>
<evidence type="ECO:0000313" key="8">
    <source>
        <dbReference type="Proteomes" id="UP001590950"/>
    </source>
</evidence>
<proteinExistence type="predicted"/>
<name>A0ABR3ZU85_9LECA</name>
<sequence>MTRPSTPPILSELRSASSPASQVAALRALKNEVIGHEQKKEMWIGLGVLAPIARILNTHKGSGKRRHRDVNGSRNQSKQRGGRTDEEEARLQAIIIVGSLAHGGPAYISPIHAGLVISPLLALLSPTESPPQLVLAALRTLNAVADSLLLSHSDHNRADEGLLNLLYSEQHLQTITTILLQFSQSLVAQQQIALAAALIHKTCQDEHQRVLLAQAGVLDALAVRLASFVVATGCSLNSGTGVSPGPRQVGDVPPATSRSRMAPVLQAITAVIQHSKARAVQFLSAPAFANVFQKPDTDASSSYERKAAVWNASNTFSSRQAPPNLIENLLPPMPNSHFRSSLVPQSNFPPLGALGPSGKQSQTSKSFSSAIEVIQSQGLEFIEEEESPLIVWLLYIARTEDEVTSLMAAWTLAILYRHGLTKRGREATFALLLVPLLTRMLDKDLSVSSDASSPYDVSFLTSPENAVKERAPLVLAMLAANSLEVQKAAADAGAIKKLSQLLKESYDDIAPHSTALLWAPNTSHSPQMEAREEGSRLGHRGISSTAYHVMRLRESVLVALAAIASDKDEYRKTIIDQGVIPFVIRTLKAGDANSLSMPQTIMQADSASENRKVPAGNHRDAILAACGAARALSRSVSTLRTSLMDAGLAAPLFILMKCQDMELQIAATAVVVNLVLSFSPMREAIVEAGALRILCEHAHSMNTNLRLNSVWALKHLIYEASKEIKMKCLEELGPGWLKQIINNDVDCYASTPTSRFGDREDGSATPIRMSTPNAAGEQVDLLNAVEEDSRESSQDLEEDGEEDLKMSDSIGALGRAELDRKQYNMSSHQSNGRGPLIETTAMPGRNTERRSSHQGLTDDLAIQKQGLDLVRNLICGTGASEMIDFVFRELGQDKLFEMLAAKLRPRILNAFHRDRRHSENGIRHIQPHIDIVISTCYILVHIAAGHPRQRQLLISQTELLKLIVPLFSNPNREIRTCCVWLVTNLTWVDDNSDNMNCKTRARELMKLGIFEKLEAMDHDEVLDIRERAKIALHQISTLLRPQG</sequence>
<feature type="region of interest" description="Disordered" evidence="6">
    <location>
        <begin position="786"/>
        <end position="805"/>
    </location>
</feature>
<evidence type="ECO:0000256" key="5">
    <source>
        <dbReference type="ARBA" id="ARBA00023242"/>
    </source>
</evidence>
<dbReference type="InterPro" id="IPR016024">
    <property type="entry name" value="ARM-type_fold"/>
</dbReference>
<feature type="region of interest" description="Disordered" evidence="6">
    <location>
        <begin position="824"/>
        <end position="856"/>
    </location>
</feature>
<evidence type="ECO:0000256" key="4">
    <source>
        <dbReference type="ARBA" id="ARBA00022737"/>
    </source>
</evidence>
<protein>
    <recommendedName>
        <fullName evidence="9">Armadillo repeat-containing protein 8</fullName>
    </recommendedName>
</protein>
<evidence type="ECO:0000256" key="2">
    <source>
        <dbReference type="ARBA" id="ARBA00004496"/>
    </source>
</evidence>
<evidence type="ECO:0008006" key="9">
    <source>
        <dbReference type="Google" id="ProtNLM"/>
    </source>
</evidence>
<comment type="caution">
    <text evidence="7">The sequence shown here is derived from an EMBL/GenBank/DDBJ whole genome shotgun (WGS) entry which is preliminary data.</text>
</comment>
<keyword evidence="8" id="KW-1185">Reference proteome</keyword>
<feature type="compositionally biased region" description="Acidic residues" evidence="6">
    <location>
        <begin position="786"/>
        <end position="802"/>
    </location>
</feature>
<evidence type="ECO:0000313" key="7">
    <source>
        <dbReference type="EMBL" id="KAL2036654.1"/>
    </source>
</evidence>
<dbReference type="Gene3D" id="1.25.10.10">
    <property type="entry name" value="Leucine-rich Repeat Variant"/>
    <property type="match status" value="3"/>
</dbReference>
<evidence type="ECO:0000256" key="3">
    <source>
        <dbReference type="ARBA" id="ARBA00022490"/>
    </source>
</evidence>
<dbReference type="PANTHER" id="PTHR15651:SF7">
    <property type="entry name" value="ARMADILLO REPEAT-CONTAINING PROTEIN 8"/>
    <property type="match status" value="1"/>
</dbReference>
<comment type="subcellular location">
    <subcellularLocation>
        <location evidence="2">Cytoplasm</location>
    </subcellularLocation>
    <subcellularLocation>
        <location evidence="1">Nucleus</location>
    </subcellularLocation>
</comment>
<gene>
    <name evidence="7" type="ORF">N7G274_010604</name>
</gene>
<dbReference type="InterPro" id="IPR000225">
    <property type="entry name" value="Armadillo"/>
</dbReference>
<reference evidence="7 8" key="1">
    <citation type="submission" date="2024-09" db="EMBL/GenBank/DDBJ databases">
        <title>Rethinking Asexuality: The Enigmatic Case of Functional Sexual Genes in Lepraria (Stereocaulaceae).</title>
        <authorList>
            <person name="Doellman M."/>
            <person name="Sun Y."/>
            <person name="Barcenas-Pena A."/>
            <person name="Lumbsch H.T."/>
            <person name="Grewe F."/>
        </authorList>
    </citation>
    <scope>NUCLEOTIDE SEQUENCE [LARGE SCALE GENOMIC DNA]</scope>
    <source>
        <strain evidence="7 8">Mercado 3170</strain>
    </source>
</reference>
<organism evidence="7 8">
    <name type="scientific">Stereocaulon virgatum</name>
    <dbReference type="NCBI Taxonomy" id="373712"/>
    <lineage>
        <taxon>Eukaryota</taxon>
        <taxon>Fungi</taxon>
        <taxon>Dikarya</taxon>
        <taxon>Ascomycota</taxon>
        <taxon>Pezizomycotina</taxon>
        <taxon>Lecanoromycetes</taxon>
        <taxon>OSLEUM clade</taxon>
        <taxon>Lecanoromycetidae</taxon>
        <taxon>Lecanorales</taxon>
        <taxon>Lecanorineae</taxon>
        <taxon>Stereocaulaceae</taxon>
        <taxon>Stereocaulon</taxon>
    </lineage>
</organism>
<keyword evidence="4" id="KW-0677">Repeat</keyword>
<feature type="region of interest" description="Disordered" evidence="6">
    <location>
        <begin position="753"/>
        <end position="775"/>
    </location>
</feature>
<dbReference type="Proteomes" id="UP001590950">
    <property type="component" value="Unassembled WGS sequence"/>
</dbReference>
<evidence type="ECO:0000256" key="1">
    <source>
        <dbReference type="ARBA" id="ARBA00004123"/>
    </source>
</evidence>
<evidence type="ECO:0000256" key="6">
    <source>
        <dbReference type="SAM" id="MobiDB-lite"/>
    </source>
</evidence>
<keyword evidence="3" id="KW-0963">Cytoplasm</keyword>
<dbReference type="InterPro" id="IPR011989">
    <property type="entry name" value="ARM-like"/>
</dbReference>
<dbReference type="SMART" id="SM00185">
    <property type="entry name" value="ARM"/>
    <property type="match status" value="5"/>
</dbReference>
<dbReference type="Pfam" id="PF00514">
    <property type="entry name" value="Arm"/>
    <property type="match status" value="1"/>
</dbReference>
<keyword evidence="5" id="KW-0539">Nucleus</keyword>
<dbReference type="PANTHER" id="PTHR15651">
    <property type="entry name" value="ARMADILLO REPEAT-CONTAINING PROTEIN 8"/>
    <property type="match status" value="1"/>
</dbReference>
<dbReference type="SUPFAM" id="SSF48371">
    <property type="entry name" value="ARM repeat"/>
    <property type="match status" value="2"/>
</dbReference>
<dbReference type="EMBL" id="JBEFKJ010000057">
    <property type="protein sequence ID" value="KAL2036654.1"/>
    <property type="molecule type" value="Genomic_DNA"/>
</dbReference>
<dbReference type="InterPro" id="IPR038739">
    <property type="entry name" value="ARMC8/Vid28"/>
</dbReference>
<accession>A0ABR3ZU85</accession>